<organism evidence="2">
    <name type="scientific">Streptomyces anulatus</name>
    <name type="common">Streptomyces chrysomallus</name>
    <dbReference type="NCBI Taxonomy" id="1892"/>
    <lineage>
        <taxon>Bacteria</taxon>
        <taxon>Bacillati</taxon>
        <taxon>Actinomycetota</taxon>
        <taxon>Actinomycetes</taxon>
        <taxon>Kitasatosporales</taxon>
        <taxon>Streptomycetaceae</taxon>
        <taxon>Streptomyces</taxon>
    </lineage>
</organism>
<sequence>MTVPTVLAAGLVGLLAAVGLLLGAIVGYTDRLGHRAIATVTGFGAGVLIAVLTLELLVESHEHGSAPATALGFLLGAVLFSSINRVLEKREAADRKRCGECAVQPTEEEAPGSGTAIAVGALIDGIPESIAIGLTVATSGGAGAPFALVAGFFLANIPQGISSASGMRQAGRSRKYVLGLWSTVVATSTLAAVLGAIAFADAGGTFLAGLTALAAGGVLAMLAETMIPEAFHLNRRFIGVVTATGVVVAILLQ</sequence>
<accession>A0A6G3T1I6</accession>
<feature type="transmembrane region" description="Helical" evidence="1">
    <location>
        <begin position="6"/>
        <end position="29"/>
    </location>
</feature>
<keyword evidence="1" id="KW-0812">Transmembrane</keyword>
<evidence type="ECO:0000313" key="2">
    <source>
        <dbReference type="EMBL" id="NEB89031.1"/>
    </source>
</evidence>
<feature type="transmembrane region" description="Helical" evidence="1">
    <location>
        <begin position="206"/>
        <end position="223"/>
    </location>
</feature>
<feature type="transmembrane region" description="Helical" evidence="1">
    <location>
        <begin position="70"/>
        <end position="87"/>
    </location>
</feature>
<protein>
    <submittedName>
        <fullName evidence="2">ZIP family zinc transporter</fullName>
    </submittedName>
</protein>
<evidence type="ECO:0000256" key="1">
    <source>
        <dbReference type="SAM" id="Phobius"/>
    </source>
</evidence>
<feature type="transmembrane region" description="Helical" evidence="1">
    <location>
        <begin position="176"/>
        <end position="200"/>
    </location>
</feature>
<dbReference type="AlphaFoldDB" id="A0A6G3T1I6"/>
<gene>
    <name evidence="2" type="ORF">G3I43_33445</name>
</gene>
<comment type="caution">
    <text evidence="2">The sequence shown here is derived from an EMBL/GenBank/DDBJ whole genome shotgun (WGS) entry which is preliminary data.</text>
</comment>
<dbReference type="EMBL" id="JAAGMK010000946">
    <property type="protein sequence ID" value="NEB89031.1"/>
    <property type="molecule type" value="Genomic_DNA"/>
</dbReference>
<name>A0A6G3T1I6_STRAQ</name>
<keyword evidence="1" id="KW-0472">Membrane</keyword>
<keyword evidence="1" id="KW-1133">Transmembrane helix</keyword>
<feature type="transmembrane region" description="Helical" evidence="1">
    <location>
        <begin position="36"/>
        <end position="58"/>
    </location>
</feature>
<proteinExistence type="predicted"/>
<reference evidence="2" key="1">
    <citation type="submission" date="2020-01" db="EMBL/GenBank/DDBJ databases">
        <title>Insect and environment-associated Actinomycetes.</title>
        <authorList>
            <person name="Currrie C."/>
            <person name="Chevrette M."/>
            <person name="Carlson C."/>
            <person name="Stubbendieck R."/>
            <person name="Wendt-Pienkowski E."/>
        </authorList>
    </citation>
    <scope>NUCLEOTIDE SEQUENCE</scope>
    <source>
        <strain evidence="2">SID505</strain>
    </source>
</reference>
<feature type="transmembrane region" description="Helical" evidence="1">
    <location>
        <begin position="235"/>
        <end position="252"/>
    </location>
</feature>